<protein>
    <submittedName>
        <fullName evidence="2">Gamma-glutamylcyclotransferase</fullName>
    </submittedName>
</protein>
<dbReference type="Pfam" id="PF21986">
    <property type="entry name" value="AH_C"/>
    <property type="match status" value="1"/>
</dbReference>
<reference evidence="2" key="1">
    <citation type="submission" date="2021-05" db="EMBL/GenBank/DDBJ databases">
        <authorList>
            <person name="Pietrasiak N."/>
            <person name="Ward R."/>
            <person name="Stajich J.E."/>
            <person name="Kurbessoian T."/>
        </authorList>
    </citation>
    <scope>NUCLEOTIDE SEQUENCE</scope>
    <source>
        <strain evidence="2">CPER-KK1</strain>
    </source>
</reference>
<name>A0A951PRR7_9CYAN</name>
<evidence type="ECO:0000313" key="2">
    <source>
        <dbReference type="EMBL" id="MBW4547568.1"/>
    </source>
</evidence>
<accession>A0A951PRR7</accession>
<proteinExistence type="predicted"/>
<organism evidence="2 3">
    <name type="scientific">Symplocastrum torsivum CPER-KK1</name>
    <dbReference type="NCBI Taxonomy" id="450513"/>
    <lineage>
        <taxon>Bacteria</taxon>
        <taxon>Bacillati</taxon>
        <taxon>Cyanobacteriota</taxon>
        <taxon>Cyanophyceae</taxon>
        <taxon>Oscillatoriophycideae</taxon>
        <taxon>Oscillatoriales</taxon>
        <taxon>Microcoleaceae</taxon>
        <taxon>Symplocastrum</taxon>
    </lineage>
</organism>
<evidence type="ECO:0000313" key="3">
    <source>
        <dbReference type="Proteomes" id="UP000753908"/>
    </source>
</evidence>
<dbReference type="InterPro" id="IPR013024">
    <property type="entry name" value="GGCT-like"/>
</dbReference>
<reference evidence="2" key="2">
    <citation type="journal article" date="2022" name="Microbiol. Resour. Announc.">
        <title>Metagenome Sequencing to Explore Phylogenomics of Terrestrial Cyanobacteria.</title>
        <authorList>
            <person name="Ward R.D."/>
            <person name="Stajich J.E."/>
            <person name="Johansen J.R."/>
            <person name="Huntemann M."/>
            <person name="Clum A."/>
            <person name="Foster B."/>
            <person name="Foster B."/>
            <person name="Roux S."/>
            <person name="Palaniappan K."/>
            <person name="Varghese N."/>
            <person name="Mukherjee S."/>
            <person name="Reddy T.B.K."/>
            <person name="Daum C."/>
            <person name="Copeland A."/>
            <person name="Chen I.A."/>
            <person name="Ivanova N.N."/>
            <person name="Kyrpides N.C."/>
            <person name="Shapiro N."/>
            <person name="Eloe-Fadrosh E.A."/>
            <person name="Pietrasiak N."/>
        </authorList>
    </citation>
    <scope>NUCLEOTIDE SEQUENCE</scope>
    <source>
        <strain evidence="2">CPER-KK1</strain>
    </source>
</reference>
<dbReference type="InterPro" id="IPR053844">
    <property type="entry name" value="AH_C"/>
</dbReference>
<dbReference type="Gene3D" id="3.10.490.10">
    <property type="entry name" value="Gamma-glutamyl cyclotransferase-like"/>
    <property type="match status" value="1"/>
</dbReference>
<feature type="domain" description="Allophanate hydrolase C-terminal" evidence="1">
    <location>
        <begin position="10"/>
        <end position="129"/>
    </location>
</feature>
<dbReference type="AlphaFoldDB" id="A0A951PRR7"/>
<evidence type="ECO:0000259" key="1">
    <source>
        <dbReference type="Pfam" id="PF21986"/>
    </source>
</evidence>
<dbReference type="Proteomes" id="UP000753908">
    <property type="component" value="Unassembled WGS sequence"/>
</dbReference>
<dbReference type="SUPFAM" id="SSF110857">
    <property type="entry name" value="Gamma-glutamyl cyclotransferase-like"/>
    <property type="match status" value="1"/>
</dbReference>
<comment type="caution">
    <text evidence="2">The sequence shown here is derived from an EMBL/GenBank/DDBJ whole genome shotgun (WGS) entry which is preliminary data.</text>
</comment>
<dbReference type="CDD" id="cd06661">
    <property type="entry name" value="GGCT_like"/>
    <property type="match status" value="1"/>
</dbReference>
<sequence>MSQTEITTTRVFICGSALRGQPDHGNLGEAKFIREAKTRPLYRLHAAENGWHPAIYQVAEGGISIPGEVYELSLEQFEHLAATEPPHMYASDVVLEDGEVVTAFLYPRELVEKYNWVDISHYGGWAAYKAGSVANASLSLN</sequence>
<dbReference type="EMBL" id="JAHHIF010000044">
    <property type="protein sequence ID" value="MBW4547568.1"/>
    <property type="molecule type" value="Genomic_DNA"/>
</dbReference>
<dbReference type="InterPro" id="IPR036568">
    <property type="entry name" value="GGCT-like_sf"/>
</dbReference>
<gene>
    <name evidence="2" type="ORF">KME25_24475</name>
</gene>